<organism evidence="1">
    <name type="scientific">Amblyomma triste</name>
    <name type="common">Neotropical tick</name>
    <dbReference type="NCBI Taxonomy" id="251400"/>
    <lineage>
        <taxon>Eukaryota</taxon>
        <taxon>Metazoa</taxon>
        <taxon>Ecdysozoa</taxon>
        <taxon>Arthropoda</taxon>
        <taxon>Chelicerata</taxon>
        <taxon>Arachnida</taxon>
        <taxon>Acari</taxon>
        <taxon>Parasitiformes</taxon>
        <taxon>Ixodida</taxon>
        <taxon>Ixodoidea</taxon>
        <taxon>Ixodidae</taxon>
        <taxon>Amblyomminae</taxon>
        <taxon>Amblyomma</taxon>
    </lineage>
</organism>
<protein>
    <recommendedName>
        <fullName evidence="2">Tick transposon</fullName>
    </recommendedName>
</protein>
<dbReference type="EMBL" id="GBBM01005921">
    <property type="protein sequence ID" value="JAC29497.1"/>
    <property type="molecule type" value="mRNA"/>
</dbReference>
<evidence type="ECO:0008006" key="2">
    <source>
        <dbReference type="Google" id="ProtNLM"/>
    </source>
</evidence>
<evidence type="ECO:0000313" key="1">
    <source>
        <dbReference type="EMBL" id="JAC29497.1"/>
    </source>
</evidence>
<dbReference type="AlphaFoldDB" id="A0A023G6U2"/>
<proteinExistence type="evidence at transcript level"/>
<accession>A0A023G6U2</accession>
<name>A0A023G6U2_AMBTT</name>
<sequence length="124" mass="14501">MVDPTYTDILNHYRGSRLKYPPPHKRLTQEEATSWRRLQTGTFHNLYILNKMFPTQYRDSCPWCGDSPTLYHVTWECKHNYTFHKQTNPSAEQWEGLLTSCELTAQRALVQHACEVARTSGALE</sequence>
<reference evidence="1" key="1">
    <citation type="submission" date="2014-03" db="EMBL/GenBank/DDBJ databases">
        <title>The sialotranscriptome of Amblyomma triste, Amblyomma parvum and Amblyomma cajennense ticks, uncovered by 454-based RNA-seq.</title>
        <authorList>
            <person name="Garcia G.R."/>
            <person name="Gardinassi L.G."/>
            <person name="Ribeiro J.M."/>
            <person name="Anatriello E."/>
            <person name="Ferreira B.R."/>
            <person name="Moreira H.N."/>
            <person name="Mafra C."/>
            <person name="Olegario M.M."/>
            <person name="Szabo P.J."/>
            <person name="Miranda-Santos I.K."/>
            <person name="Maruyama S.R."/>
        </authorList>
    </citation>
    <scope>NUCLEOTIDE SEQUENCE</scope>
    <source>
        <strain evidence="1">Mato Grasso do Sul</strain>
        <tissue evidence="1">Salivary glands</tissue>
    </source>
</reference>